<dbReference type="SMART" id="SM00382">
    <property type="entry name" value="AAA"/>
    <property type="match status" value="1"/>
</dbReference>
<keyword evidence="2" id="KW-1003">Cell membrane</keyword>
<evidence type="ECO:0000256" key="1">
    <source>
        <dbReference type="ARBA" id="ARBA00022448"/>
    </source>
</evidence>
<dbReference type="GO" id="GO:0006829">
    <property type="term" value="P:zinc ion transport"/>
    <property type="evidence" value="ECO:0007669"/>
    <property type="project" value="UniProtKB-KW"/>
</dbReference>
<dbReference type="GO" id="GO:0010043">
    <property type="term" value="P:response to zinc ion"/>
    <property type="evidence" value="ECO:0007669"/>
    <property type="project" value="TreeGrafter"/>
</dbReference>
<feature type="domain" description="ABC transporter" evidence="10">
    <location>
        <begin position="16"/>
        <end position="182"/>
    </location>
</feature>
<reference evidence="11" key="1">
    <citation type="submission" date="2023-03" db="EMBL/GenBank/DDBJ databases">
        <authorList>
            <person name="Steffen K."/>
            <person name="Cardenas P."/>
        </authorList>
    </citation>
    <scope>NUCLEOTIDE SEQUENCE</scope>
</reference>
<proteinExistence type="predicted"/>
<name>A0AA35QRY1_GEOBA</name>
<dbReference type="SUPFAM" id="SSF52540">
    <property type="entry name" value="P-loop containing nucleoside triphosphate hydrolases"/>
    <property type="match status" value="1"/>
</dbReference>
<evidence type="ECO:0000256" key="6">
    <source>
        <dbReference type="ARBA" id="ARBA00022906"/>
    </source>
</evidence>
<dbReference type="PROSITE" id="PS50893">
    <property type="entry name" value="ABC_TRANSPORTER_2"/>
    <property type="match status" value="1"/>
</dbReference>
<sequence>MMDSSNTQPAAPNLLVNARDIGVRLGERWIIRHVDLKVAPGELVYIIGANGAGKSTCVKAVLGLIDITEGRVTRAPSLEVGYVPQRLQRLMLARALIHRPDLLVLDEPERGVDATGTDVVYELIEGIRRDLGCGVLIISHDLKKAMDTGDDLVVLVPHEHDDPPFGIQRFQGLDANRGDAPPG</sequence>
<evidence type="ECO:0000256" key="4">
    <source>
        <dbReference type="ARBA" id="ARBA00022833"/>
    </source>
</evidence>
<organism evidence="11 12">
    <name type="scientific">Geodia barretti</name>
    <name type="common">Barrett's horny sponge</name>
    <dbReference type="NCBI Taxonomy" id="519541"/>
    <lineage>
        <taxon>Eukaryota</taxon>
        <taxon>Metazoa</taxon>
        <taxon>Porifera</taxon>
        <taxon>Demospongiae</taxon>
        <taxon>Heteroscleromorpha</taxon>
        <taxon>Tetractinellida</taxon>
        <taxon>Astrophorina</taxon>
        <taxon>Geodiidae</taxon>
        <taxon>Geodia</taxon>
    </lineage>
</organism>
<evidence type="ECO:0000256" key="7">
    <source>
        <dbReference type="ARBA" id="ARBA00022967"/>
    </source>
</evidence>
<dbReference type="Pfam" id="PF00005">
    <property type="entry name" value="ABC_tran"/>
    <property type="match status" value="1"/>
</dbReference>
<dbReference type="PANTHER" id="PTHR42734">
    <property type="entry name" value="METAL TRANSPORT SYSTEM ATP-BINDING PROTEIN TM_0124-RELATED"/>
    <property type="match status" value="1"/>
</dbReference>
<keyword evidence="9" id="KW-0472">Membrane</keyword>
<accession>A0AA35QRY1</accession>
<gene>
    <name evidence="11" type="ORF">GBAR_LOCUS122</name>
</gene>
<evidence type="ECO:0000256" key="5">
    <source>
        <dbReference type="ARBA" id="ARBA00022840"/>
    </source>
</evidence>
<evidence type="ECO:0000256" key="9">
    <source>
        <dbReference type="ARBA" id="ARBA00023136"/>
    </source>
</evidence>
<evidence type="ECO:0000313" key="11">
    <source>
        <dbReference type="EMBL" id="CAI7989095.1"/>
    </source>
</evidence>
<evidence type="ECO:0000256" key="8">
    <source>
        <dbReference type="ARBA" id="ARBA00023065"/>
    </source>
</evidence>
<dbReference type="Gene3D" id="3.40.50.300">
    <property type="entry name" value="P-loop containing nucleotide triphosphate hydrolases"/>
    <property type="match status" value="2"/>
</dbReference>
<keyword evidence="5 11" id="KW-0067">ATP-binding</keyword>
<keyword evidence="4" id="KW-0862">Zinc</keyword>
<dbReference type="EMBL" id="CASHTH010000019">
    <property type="protein sequence ID" value="CAI7989095.1"/>
    <property type="molecule type" value="Genomic_DNA"/>
</dbReference>
<dbReference type="GO" id="GO:0005524">
    <property type="term" value="F:ATP binding"/>
    <property type="evidence" value="ECO:0007669"/>
    <property type="project" value="UniProtKB-KW"/>
</dbReference>
<dbReference type="GO" id="GO:0016887">
    <property type="term" value="F:ATP hydrolysis activity"/>
    <property type="evidence" value="ECO:0007669"/>
    <property type="project" value="InterPro"/>
</dbReference>
<keyword evidence="8" id="KW-0406">Ion transport</keyword>
<dbReference type="Proteomes" id="UP001174909">
    <property type="component" value="Unassembled WGS sequence"/>
</dbReference>
<dbReference type="InterPro" id="IPR003593">
    <property type="entry name" value="AAA+_ATPase"/>
</dbReference>
<evidence type="ECO:0000256" key="3">
    <source>
        <dbReference type="ARBA" id="ARBA00022741"/>
    </source>
</evidence>
<dbReference type="PANTHER" id="PTHR42734:SF9">
    <property type="entry name" value="ZINC IMPORT ATP-BINDING PROTEIN ZNUC"/>
    <property type="match status" value="1"/>
</dbReference>
<keyword evidence="6" id="KW-0864">Zinc transport</keyword>
<dbReference type="AlphaFoldDB" id="A0AA35QRY1"/>
<protein>
    <submittedName>
        <fullName evidence="11">Zinc import ATP-binding protein ZnuC</fullName>
    </submittedName>
</protein>
<keyword evidence="12" id="KW-1185">Reference proteome</keyword>
<keyword evidence="1" id="KW-0813">Transport</keyword>
<dbReference type="InterPro" id="IPR003439">
    <property type="entry name" value="ABC_transporter-like_ATP-bd"/>
</dbReference>
<evidence type="ECO:0000313" key="12">
    <source>
        <dbReference type="Proteomes" id="UP001174909"/>
    </source>
</evidence>
<keyword evidence="7" id="KW-1278">Translocase</keyword>
<evidence type="ECO:0000259" key="10">
    <source>
        <dbReference type="PROSITE" id="PS50893"/>
    </source>
</evidence>
<comment type="caution">
    <text evidence="11">The sequence shown here is derived from an EMBL/GenBank/DDBJ whole genome shotgun (WGS) entry which is preliminary data.</text>
</comment>
<dbReference type="InterPro" id="IPR050153">
    <property type="entry name" value="Metal_Ion_Import_ABC"/>
</dbReference>
<evidence type="ECO:0000256" key="2">
    <source>
        <dbReference type="ARBA" id="ARBA00022475"/>
    </source>
</evidence>
<dbReference type="InterPro" id="IPR027417">
    <property type="entry name" value="P-loop_NTPase"/>
</dbReference>
<keyword evidence="3" id="KW-0547">Nucleotide-binding</keyword>